<gene>
    <name evidence="3" type="ORF">I4641_17120</name>
</gene>
<dbReference type="InterPro" id="IPR036188">
    <property type="entry name" value="FAD/NAD-bd_sf"/>
</dbReference>
<name>A0A964FIT2_9CYAN</name>
<keyword evidence="1" id="KW-0472">Membrane</keyword>
<reference evidence="3" key="1">
    <citation type="journal article" date="2021" name="Antonie Van Leeuwenhoek">
        <title>Draft genome and description of Waterburya agarophytonicola gen. nov. sp. nov. (Pleurocapsales, Cyanobacteria): a seaweed symbiont.</title>
        <authorList>
            <person name="Bonthond G."/>
            <person name="Shalygin S."/>
            <person name="Bayer T."/>
            <person name="Weinberger F."/>
        </authorList>
    </citation>
    <scope>NUCLEOTIDE SEQUENCE</scope>
    <source>
        <strain evidence="3">KI4</strain>
    </source>
</reference>
<dbReference type="GO" id="GO:0016491">
    <property type="term" value="F:oxidoreductase activity"/>
    <property type="evidence" value="ECO:0007669"/>
    <property type="project" value="InterPro"/>
</dbReference>
<proteinExistence type="predicted"/>
<evidence type="ECO:0000259" key="2">
    <source>
        <dbReference type="Pfam" id="PF01593"/>
    </source>
</evidence>
<dbReference type="EMBL" id="JADWDC010000051">
    <property type="protein sequence ID" value="MCC0178694.1"/>
    <property type="molecule type" value="Genomic_DNA"/>
</dbReference>
<evidence type="ECO:0000313" key="4">
    <source>
        <dbReference type="Proteomes" id="UP000729733"/>
    </source>
</evidence>
<keyword evidence="1" id="KW-1133">Transmembrane helix</keyword>
<feature type="domain" description="Amine oxidase" evidence="2">
    <location>
        <begin position="112"/>
        <end position="325"/>
    </location>
</feature>
<comment type="caution">
    <text evidence="3">The sequence shown here is derived from an EMBL/GenBank/DDBJ whole genome shotgun (WGS) entry which is preliminary data.</text>
</comment>
<dbReference type="Gene3D" id="3.90.660.10">
    <property type="match status" value="1"/>
</dbReference>
<sequence>MSSSNLQIINSDCIIIGSGITGLIIATVLQRKGIKTIVLDKNSEIGGRLATRTISAENSIVGIFDCGIQYFSVDSPQFQVWVDDWLEHNVIKQWSRGFAQGKEDGKPRYCGINGMSGIAQHLAQDLDVRTDTKANEISYEKKWLVETQGDQQYQGDMLVMTSSIPESLSLLDASFIPLPLEERFSLEQIEYDRCITVLALLEKPSNIPAPGGMILENEYLAWLGDNHQKGISPYGYGVTLHGTADFSNYYWDSDDAEIAYKLVTAAADYLDSSVIKYEVHRWRYLSPKAFYNQPFLTLLELPLIMAGDAFVASTVEGAVTSAIAAGESIGQRYKV</sequence>
<dbReference type="RefSeq" id="WP_229641795.1">
    <property type="nucleotide sequence ID" value="NZ_JADWDC010000051.1"/>
</dbReference>
<evidence type="ECO:0000256" key="1">
    <source>
        <dbReference type="SAM" id="Phobius"/>
    </source>
</evidence>
<dbReference type="Pfam" id="PF01593">
    <property type="entry name" value="Amino_oxidase"/>
    <property type="match status" value="1"/>
</dbReference>
<dbReference type="Pfam" id="PF13450">
    <property type="entry name" value="NAD_binding_8"/>
    <property type="match status" value="1"/>
</dbReference>
<dbReference type="SUPFAM" id="SSF51905">
    <property type="entry name" value="FAD/NAD(P)-binding domain"/>
    <property type="match status" value="1"/>
</dbReference>
<keyword evidence="1" id="KW-0812">Transmembrane</keyword>
<keyword evidence="4" id="KW-1185">Reference proteome</keyword>
<organism evidence="3 4">
    <name type="scientific">Waterburya agarophytonicola KI4</name>
    <dbReference type="NCBI Taxonomy" id="2874699"/>
    <lineage>
        <taxon>Bacteria</taxon>
        <taxon>Bacillati</taxon>
        <taxon>Cyanobacteriota</taxon>
        <taxon>Cyanophyceae</taxon>
        <taxon>Pleurocapsales</taxon>
        <taxon>Hyellaceae</taxon>
        <taxon>Waterburya</taxon>
        <taxon>Waterburya agarophytonicola</taxon>
    </lineage>
</organism>
<dbReference type="Proteomes" id="UP000729733">
    <property type="component" value="Unassembled WGS sequence"/>
</dbReference>
<accession>A0A964FIT2</accession>
<dbReference type="PANTHER" id="PTHR16128">
    <property type="entry name" value="FAD/NAD(P)-BINDING OXIDOREDUCTASE FAMILY PROTEIN"/>
    <property type="match status" value="1"/>
</dbReference>
<feature type="transmembrane region" description="Helical" evidence="1">
    <location>
        <begin position="6"/>
        <end position="29"/>
    </location>
</feature>
<dbReference type="PANTHER" id="PTHR16128:SF5">
    <property type="entry name" value="FAD_NAD(P)-BINDING OXIDOREDUCTASE FAMILY PROTEIN"/>
    <property type="match status" value="1"/>
</dbReference>
<evidence type="ECO:0000313" key="3">
    <source>
        <dbReference type="EMBL" id="MCC0178694.1"/>
    </source>
</evidence>
<dbReference type="InterPro" id="IPR002937">
    <property type="entry name" value="Amino_oxidase"/>
</dbReference>
<dbReference type="AlphaFoldDB" id="A0A964FIT2"/>
<protein>
    <submittedName>
        <fullName evidence="3">FAD-dependent oxidoreductase</fullName>
    </submittedName>
</protein>
<dbReference type="Gene3D" id="3.50.50.60">
    <property type="entry name" value="FAD/NAD(P)-binding domain"/>
    <property type="match status" value="1"/>
</dbReference>